<dbReference type="EMBL" id="JAVDPF010000027">
    <property type="protein sequence ID" value="KAL1871544.1"/>
    <property type="molecule type" value="Genomic_DNA"/>
</dbReference>
<feature type="compositionally biased region" description="Basic residues" evidence="2">
    <location>
        <begin position="55"/>
        <end position="66"/>
    </location>
</feature>
<feature type="region of interest" description="Disordered" evidence="2">
    <location>
        <begin position="181"/>
        <end position="234"/>
    </location>
</feature>
<feature type="compositionally biased region" description="Polar residues" evidence="2">
    <location>
        <begin position="20"/>
        <end position="31"/>
    </location>
</feature>
<gene>
    <name evidence="3" type="ORF">Plec18167_007104</name>
</gene>
<evidence type="ECO:0000313" key="4">
    <source>
        <dbReference type="Proteomes" id="UP001583193"/>
    </source>
</evidence>
<feature type="coiled-coil region" evidence="1">
    <location>
        <begin position="257"/>
        <end position="291"/>
    </location>
</feature>
<evidence type="ECO:0000256" key="2">
    <source>
        <dbReference type="SAM" id="MobiDB-lite"/>
    </source>
</evidence>
<accession>A0ABR3X727</accession>
<comment type="caution">
    <text evidence="3">The sequence shown here is derived from an EMBL/GenBank/DDBJ whole genome shotgun (WGS) entry which is preliminary data.</text>
</comment>
<dbReference type="Proteomes" id="UP001583193">
    <property type="component" value="Unassembled WGS sequence"/>
</dbReference>
<name>A0ABR3X727_9EURO</name>
<feature type="compositionally biased region" description="Basic and acidic residues" evidence="2">
    <location>
        <begin position="76"/>
        <end position="90"/>
    </location>
</feature>
<feature type="compositionally biased region" description="Polar residues" evidence="2">
    <location>
        <begin position="199"/>
        <end position="224"/>
    </location>
</feature>
<evidence type="ECO:0000313" key="3">
    <source>
        <dbReference type="EMBL" id="KAL1871544.1"/>
    </source>
</evidence>
<keyword evidence="1" id="KW-0175">Coiled coil</keyword>
<reference evidence="3 4" key="1">
    <citation type="journal article" date="2024" name="IMA Fungus">
        <title>IMA Genome - F19 : A genome assembly and annotation guide to empower mycologists, including annotated draft genome sequences of Ceratocystis pirilliformis, Diaporthe australafricana, Fusarium ophioides, Paecilomyces lecythidis, and Sporothrix stenoceras.</title>
        <authorList>
            <person name="Aylward J."/>
            <person name="Wilson A.M."/>
            <person name="Visagie C.M."/>
            <person name="Spraker J."/>
            <person name="Barnes I."/>
            <person name="Buitendag C."/>
            <person name="Ceriani C."/>
            <person name="Del Mar Angel L."/>
            <person name="du Plessis D."/>
            <person name="Fuchs T."/>
            <person name="Gasser K."/>
            <person name="Kramer D."/>
            <person name="Li W."/>
            <person name="Munsamy K."/>
            <person name="Piso A."/>
            <person name="Price J.L."/>
            <person name="Sonnekus B."/>
            <person name="Thomas C."/>
            <person name="van der Nest A."/>
            <person name="van Dijk A."/>
            <person name="van Heerden A."/>
            <person name="van Vuuren N."/>
            <person name="Yilmaz N."/>
            <person name="Duong T.A."/>
            <person name="van der Merwe N.A."/>
            <person name="Wingfield M.J."/>
            <person name="Wingfield B.D."/>
        </authorList>
    </citation>
    <scope>NUCLEOTIDE SEQUENCE [LARGE SCALE GENOMIC DNA]</scope>
    <source>
        <strain evidence="3 4">CMW 18167</strain>
    </source>
</reference>
<evidence type="ECO:0000256" key="1">
    <source>
        <dbReference type="SAM" id="Coils"/>
    </source>
</evidence>
<feature type="region of interest" description="Disordered" evidence="2">
    <location>
        <begin position="1"/>
        <end position="106"/>
    </location>
</feature>
<protein>
    <submittedName>
        <fullName evidence="3">Uncharacterized protein</fullName>
    </submittedName>
</protein>
<sequence>MATPTPSRISKWPGGRQRRAQTNVCETTSGWENADTDKDSGDISPSGRQSPMRASPKKHREIRPRIVRVSPRGRTIPRDGSRPGSEDRVNPLDIPIQRSDTSQQNPQVISTFGSPETYLHWSSMGIRNSSVAPVAGPVVPRLPSTGQTELPQGHVTKFQPQENINTVPTDCEDVSMSISIDSQSGEGIHDVPPRPFTGSGRSMTSQQVRGSDTDPNPALSQQPRSDGPLPNPESLLELSKRLQDEILAYTKYTKSMNDKFQMEKKSWAEKLAMAESESKRFQNDATKYRAKCRNAHECTAED</sequence>
<organism evidence="3 4">
    <name type="scientific">Paecilomyces lecythidis</name>
    <dbReference type="NCBI Taxonomy" id="3004212"/>
    <lineage>
        <taxon>Eukaryota</taxon>
        <taxon>Fungi</taxon>
        <taxon>Dikarya</taxon>
        <taxon>Ascomycota</taxon>
        <taxon>Pezizomycotina</taxon>
        <taxon>Eurotiomycetes</taxon>
        <taxon>Eurotiomycetidae</taxon>
        <taxon>Eurotiales</taxon>
        <taxon>Thermoascaceae</taxon>
        <taxon>Paecilomyces</taxon>
    </lineage>
</organism>
<proteinExistence type="predicted"/>
<keyword evidence="4" id="KW-1185">Reference proteome</keyword>